<dbReference type="GO" id="GO:0042973">
    <property type="term" value="F:glucan endo-1,3-beta-D-glucosidase activity"/>
    <property type="evidence" value="ECO:0007669"/>
    <property type="project" value="UniProtKB-EC"/>
</dbReference>
<dbReference type="STRING" id="984487.A0A1E4SPU8"/>
<feature type="signal peptide" evidence="9">
    <location>
        <begin position="1"/>
        <end position="18"/>
    </location>
</feature>
<evidence type="ECO:0000256" key="5">
    <source>
        <dbReference type="ARBA" id="ARBA00022801"/>
    </source>
</evidence>
<feature type="domain" description="Cell wall protein YJL171C/Tos1 C-terminal" evidence="10">
    <location>
        <begin position="195"/>
        <end position="421"/>
    </location>
</feature>
<protein>
    <recommendedName>
        <fullName evidence="3">glucan endo-1,3-beta-D-glucosidase</fullName>
        <ecNumber evidence="3">3.2.1.39</ecNumber>
    </recommendedName>
</protein>
<keyword evidence="13" id="KW-1185">Reference proteome</keyword>
<feature type="compositionally biased region" description="Low complexity" evidence="8">
    <location>
        <begin position="176"/>
        <end position="191"/>
    </location>
</feature>
<evidence type="ECO:0000313" key="12">
    <source>
        <dbReference type="EMBL" id="ODV81544.1"/>
    </source>
</evidence>
<evidence type="ECO:0000256" key="6">
    <source>
        <dbReference type="ARBA" id="ARBA00023295"/>
    </source>
</evidence>
<evidence type="ECO:0000256" key="9">
    <source>
        <dbReference type="SAM" id="SignalP"/>
    </source>
</evidence>
<reference evidence="13" key="1">
    <citation type="submission" date="2016-05" db="EMBL/GenBank/DDBJ databases">
        <title>Comparative genomics of biotechnologically important yeasts.</title>
        <authorList>
            <consortium name="DOE Joint Genome Institute"/>
            <person name="Riley R."/>
            <person name="Haridas S."/>
            <person name="Wolfe K.H."/>
            <person name="Lopes M.R."/>
            <person name="Hittinger C.T."/>
            <person name="Goker M."/>
            <person name="Salamov A."/>
            <person name="Wisecaver J."/>
            <person name="Long T.M."/>
            <person name="Aerts A.L."/>
            <person name="Barry K."/>
            <person name="Choi C."/>
            <person name="Clum A."/>
            <person name="Coughlan A.Y."/>
            <person name="Deshpande S."/>
            <person name="Douglass A.P."/>
            <person name="Hanson S.J."/>
            <person name="Klenk H.-P."/>
            <person name="Labutti K."/>
            <person name="Lapidus A."/>
            <person name="Lindquist E."/>
            <person name="Lipzen A."/>
            <person name="Meier-Kolthoff J.P."/>
            <person name="Ohm R.A."/>
            <person name="Otillar R.P."/>
            <person name="Pangilinan J."/>
            <person name="Peng Y."/>
            <person name="Rokas A."/>
            <person name="Rosa C.A."/>
            <person name="Scheuner C."/>
            <person name="Sibirny A.A."/>
            <person name="Slot J.C."/>
            <person name="Stielow J.B."/>
            <person name="Sun H."/>
            <person name="Kurtzman C.P."/>
            <person name="Blackwell M."/>
            <person name="Grigoriev I.V."/>
            <person name="Jeffries T.W."/>
        </authorList>
    </citation>
    <scope>NUCLEOTIDE SEQUENCE [LARGE SCALE GENOMIC DNA]</scope>
    <source>
        <strain evidence="13">NRRL Y-17324</strain>
    </source>
</reference>
<feature type="chain" id="PRO_5009162901" description="glucan endo-1,3-beta-D-glucosidase" evidence="9">
    <location>
        <begin position="19"/>
        <end position="431"/>
    </location>
</feature>
<name>A0A1E4SPU8_9ASCO</name>
<dbReference type="GeneID" id="30983195"/>
<dbReference type="PANTHER" id="PTHR31737">
    <property type="entry name" value="PROTEIN TOS1"/>
    <property type="match status" value="1"/>
</dbReference>
<comment type="similarity">
    <text evidence="2">Belongs to the PGA52 family.</text>
</comment>
<dbReference type="EMBL" id="KV453909">
    <property type="protein sequence ID" value="ODV81544.1"/>
    <property type="molecule type" value="Genomic_DNA"/>
</dbReference>
<evidence type="ECO:0000256" key="1">
    <source>
        <dbReference type="ARBA" id="ARBA00000382"/>
    </source>
</evidence>
<accession>A0A1E4SPU8</accession>
<evidence type="ECO:0000256" key="3">
    <source>
        <dbReference type="ARBA" id="ARBA00012780"/>
    </source>
</evidence>
<dbReference type="InterPro" id="IPR018807">
    <property type="entry name" value="YJL171C/Tos1_N"/>
</dbReference>
<sequence>MKFTYTALMAVLAATVQAGCTNDGGNWYCSETNKVIYQGVGYSGSYQDVTNMDEKSGTCTQQSKAVSGNLAPLDEELSVHFRGPLRLKEFAVYYPGNSKQNNKRDEEECTSAVIHKHHKHKRATQVVEVTQTVFVNGEGQTVTSQATHTVGSTGLPAADISPLDGQGKAYRSLSTLSAPTTTSGGPATASAVPSGAWSRSSHYTPGNTDNCVFMNYFGGSGSGVWSAAFGNSLSYANSDASGGSSSPVALQDTTLKSNQEYVIFSGSKCSGNDCGYYREGTPAYHGFGGASKLFVFEFEMPSDNSGSGFNQDMPAIWMLNAKVPRTLQYGNAQCSCWSTGCGELDLFEVLAAGSDKCVNHLHDGQGKDGSAQGGGGSSDYFKRPTSGSLKAAVIFVDSEVHILSVDEDFSATLSEETVQGWISQPGSKAIL</sequence>
<evidence type="ECO:0000259" key="10">
    <source>
        <dbReference type="Pfam" id="PF10287"/>
    </source>
</evidence>
<gene>
    <name evidence="12" type="ORF">CANTADRAFT_44147</name>
</gene>
<feature type="region of interest" description="Disordered" evidence="8">
    <location>
        <begin position="176"/>
        <end position="200"/>
    </location>
</feature>
<dbReference type="OrthoDB" id="118256at2759"/>
<dbReference type="GO" id="GO:0009277">
    <property type="term" value="C:fungal-type cell wall"/>
    <property type="evidence" value="ECO:0007669"/>
    <property type="project" value="EnsemblFungi"/>
</dbReference>
<evidence type="ECO:0000256" key="8">
    <source>
        <dbReference type="SAM" id="MobiDB-lite"/>
    </source>
</evidence>
<evidence type="ECO:0000256" key="2">
    <source>
        <dbReference type="ARBA" id="ARBA00006055"/>
    </source>
</evidence>
<dbReference type="Pfam" id="PF10287">
    <property type="entry name" value="YJL171C_Tos1_C"/>
    <property type="match status" value="1"/>
</dbReference>
<dbReference type="EC" id="3.2.1.39" evidence="3"/>
<evidence type="ECO:0000313" key="13">
    <source>
        <dbReference type="Proteomes" id="UP000094285"/>
    </source>
</evidence>
<dbReference type="RefSeq" id="XP_020066666.1">
    <property type="nucleotide sequence ID" value="XM_020209059.1"/>
</dbReference>
<organism evidence="12 13">
    <name type="scientific">Suhomyces tanzawaensis NRRL Y-17324</name>
    <dbReference type="NCBI Taxonomy" id="984487"/>
    <lineage>
        <taxon>Eukaryota</taxon>
        <taxon>Fungi</taxon>
        <taxon>Dikarya</taxon>
        <taxon>Ascomycota</taxon>
        <taxon>Saccharomycotina</taxon>
        <taxon>Pichiomycetes</taxon>
        <taxon>Debaryomycetaceae</taxon>
        <taxon>Suhomyces</taxon>
    </lineage>
</organism>
<evidence type="ECO:0000259" key="11">
    <source>
        <dbReference type="Pfam" id="PF10290"/>
    </source>
</evidence>
<keyword evidence="4 9" id="KW-0732">Signal</keyword>
<dbReference type="InterPro" id="IPR018805">
    <property type="entry name" value="YJL171C/Tos1_C"/>
</dbReference>
<dbReference type="Proteomes" id="UP000094285">
    <property type="component" value="Unassembled WGS sequence"/>
</dbReference>
<dbReference type="PANTHER" id="PTHR31737:SF2">
    <property type="entry name" value="PROTEIN TOS1"/>
    <property type="match status" value="1"/>
</dbReference>
<evidence type="ECO:0000256" key="4">
    <source>
        <dbReference type="ARBA" id="ARBA00022729"/>
    </source>
</evidence>
<dbReference type="AlphaFoldDB" id="A0A1E4SPU8"/>
<comment type="catalytic activity">
    <reaction evidence="1">
        <text>Hydrolysis of (1-&gt;3)-beta-D-glucosidic linkages in (1-&gt;3)-beta-D-glucans.</text>
        <dbReference type="EC" id="3.2.1.39"/>
    </reaction>
</comment>
<keyword evidence="5" id="KW-0378">Hydrolase</keyword>
<evidence type="ECO:0000256" key="7">
    <source>
        <dbReference type="ARBA" id="ARBA00023316"/>
    </source>
</evidence>
<feature type="domain" description="Cell wall protein YJL171C/Tos1 N-terminal" evidence="11">
    <location>
        <begin position="34"/>
        <end position="95"/>
    </location>
</feature>
<dbReference type="Pfam" id="PF10290">
    <property type="entry name" value="YJL171C_Tos1_N"/>
    <property type="match status" value="1"/>
</dbReference>
<keyword evidence="7" id="KW-0961">Cell wall biogenesis/degradation</keyword>
<keyword evidence="6" id="KW-0326">Glycosidase</keyword>
<proteinExistence type="inferred from homology"/>
<dbReference type="GO" id="GO:0071555">
    <property type="term" value="P:cell wall organization"/>
    <property type="evidence" value="ECO:0007669"/>
    <property type="project" value="UniProtKB-KW"/>
</dbReference>